<evidence type="ECO:0000256" key="10">
    <source>
        <dbReference type="PIRNR" id="PIRNR010130"/>
    </source>
</evidence>
<dbReference type="RefSeq" id="WP_081908036.1">
    <property type="nucleotide sequence ID" value="NZ_CP045798.1"/>
</dbReference>
<comment type="similarity">
    <text evidence="2 10">Belongs to the PduL family.</text>
</comment>
<evidence type="ECO:0000256" key="4">
    <source>
        <dbReference type="ARBA" id="ARBA00020837"/>
    </source>
</evidence>
<evidence type="ECO:0000256" key="7">
    <source>
        <dbReference type="ARBA" id="ARBA00022833"/>
    </source>
</evidence>
<evidence type="ECO:0000256" key="5">
    <source>
        <dbReference type="ARBA" id="ARBA00022679"/>
    </source>
</evidence>
<dbReference type="NCBIfam" id="NF011652">
    <property type="entry name" value="PRK15070.1"/>
    <property type="match status" value="1"/>
</dbReference>
<proteinExistence type="inferred from homology"/>
<dbReference type="GO" id="GO:0051144">
    <property type="term" value="P:1,2-propanediol catabolic process"/>
    <property type="evidence" value="ECO:0007669"/>
    <property type="project" value="UniProtKB-UniPathway"/>
</dbReference>
<evidence type="ECO:0000256" key="6">
    <source>
        <dbReference type="ARBA" id="ARBA00022723"/>
    </source>
</evidence>
<organism evidence="11 12">
    <name type="scientific">Thermanaerosceptrum fracticalcis</name>
    <dbReference type="NCBI Taxonomy" id="1712410"/>
    <lineage>
        <taxon>Bacteria</taxon>
        <taxon>Bacillati</taxon>
        <taxon>Bacillota</taxon>
        <taxon>Clostridia</taxon>
        <taxon>Eubacteriales</taxon>
        <taxon>Peptococcaceae</taxon>
        <taxon>Thermanaerosceptrum</taxon>
    </lineage>
</organism>
<evidence type="ECO:0000256" key="1">
    <source>
        <dbReference type="ARBA" id="ARBA00001947"/>
    </source>
</evidence>
<keyword evidence="7" id="KW-0862">Zinc</keyword>
<dbReference type="Proteomes" id="UP000515847">
    <property type="component" value="Chromosome"/>
</dbReference>
<dbReference type="PIRSF" id="PIRSF010130">
    <property type="entry name" value="PduL"/>
    <property type="match status" value="1"/>
</dbReference>
<dbReference type="PANTHER" id="PTHR39453:SF1">
    <property type="entry name" value="PHOSPHATE PROPANOYLTRANSFERASE"/>
    <property type="match status" value="1"/>
</dbReference>
<accession>A0A7G6E7F4</accession>
<evidence type="ECO:0000256" key="9">
    <source>
        <dbReference type="ARBA" id="ARBA00047589"/>
    </source>
</evidence>
<evidence type="ECO:0000313" key="11">
    <source>
        <dbReference type="EMBL" id="QNB48008.1"/>
    </source>
</evidence>
<evidence type="ECO:0000256" key="8">
    <source>
        <dbReference type="ARBA" id="ARBA00023315"/>
    </source>
</evidence>
<keyword evidence="6" id="KW-0479">Metal-binding</keyword>
<evidence type="ECO:0000256" key="2">
    <source>
        <dbReference type="ARBA" id="ARBA00007342"/>
    </source>
</evidence>
<comment type="catalytic activity">
    <reaction evidence="9 10">
        <text>propanoyl-CoA + phosphate = propanoyl phosphate + CoA</text>
        <dbReference type="Rhea" id="RHEA:28046"/>
        <dbReference type="ChEBI" id="CHEBI:43474"/>
        <dbReference type="ChEBI" id="CHEBI:57287"/>
        <dbReference type="ChEBI" id="CHEBI:57392"/>
        <dbReference type="ChEBI" id="CHEBI:58933"/>
        <dbReference type="EC" id="2.3.1.222"/>
    </reaction>
</comment>
<dbReference type="Pfam" id="PF06130">
    <property type="entry name" value="PTAC"/>
    <property type="match status" value="1"/>
</dbReference>
<dbReference type="OrthoDB" id="9784365at2"/>
<dbReference type="GO" id="GO:0016747">
    <property type="term" value="F:acyltransferase activity, transferring groups other than amino-acyl groups"/>
    <property type="evidence" value="ECO:0007669"/>
    <property type="project" value="InterPro"/>
</dbReference>
<dbReference type="EMBL" id="CP045798">
    <property type="protein sequence ID" value="QNB48008.1"/>
    <property type="molecule type" value="Genomic_DNA"/>
</dbReference>
<dbReference type="KEGG" id="tfr:BR63_18115"/>
<name>A0A7G6E7F4_THEFR</name>
<sequence length="222" mass="23963">MDKEQLIRLVVEKIQEKLASNPPCIPASPSYPVSIGISNRHVHLSQAHVEVLFGPGYQLTPVKELQPGQFAAAETLTLVGPKGSLAKVRVLGPARRLTQVEISRTDGFTLGVFPPVRDSGFLQGTPGLVLVGPAGCLKITEGVICAARHIHFHPADAERMGIRDGDRLAVKIQGDRALVFDNVLARVNENYRLEMHIDTDEANAAGVRNGDTGILLLRQEGS</sequence>
<evidence type="ECO:0000313" key="12">
    <source>
        <dbReference type="Proteomes" id="UP000515847"/>
    </source>
</evidence>
<dbReference type="UniPathway" id="UPA00621"/>
<dbReference type="GO" id="GO:0046872">
    <property type="term" value="F:metal ion binding"/>
    <property type="evidence" value="ECO:0007669"/>
    <property type="project" value="UniProtKB-KW"/>
</dbReference>
<comment type="pathway">
    <text evidence="10">Polyol metabolism; 1,2-propanediol degradation.</text>
</comment>
<dbReference type="EC" id="2.3.1.222" evidence="3 10"/>
<comment type="function">
    <text evidence="10">Involved in 1,2-propanediol (1,2-PD) degradation by catalyzing the conversion of propanoyl-CoA to propanoyl-phosphate.</text>
</comment>
<gene>
    <name evidence="11" type="primary">pduL</name>
    <name evidence="11" type="ORF">BR63_18115</name>
</gene>
<keyword evidence="5 10" id="KW-0808">Transferase</keyword>
<dbReference type="AlphaFoldDB" id="A0A7G6E7F4"/>
<keyword evidence="12" id="KW-1185">Reference proteome</keyword>
<keyword evidence="8 10" id="KW-0012">Acyltransferase</keyword>
<dbReference type="InterPro" id="IPR008300">
    <property type="entry name" value="PTAC"/>
</dbReference>
<protein>
    <recommendedName>
        <fullName evidence="4 10">Phosphate propanoyltransferase</fullName>
        <ecNumber evidence="3 10">2.3.1.222</ecNumber>
    </recommendedName>
</protein>
<reference evidence="11 12" key="1">
    <citation type="journal article" date="2019" name="Front. Microbiol.">
        <title>Thermoanaerosceptrum fracticalcis gen. nov. sp. nov., a Novel Fumarate-Fermenting Microorganism From a Deep Fractured Carbonate Aquifer of the US Great Basin.</title>
        <authorList>
            <person name="Hamilton-Brehm S.D."/>
            <person name="Stewart L.E."/>
            <person name="Zavarin M."/>
            <person name="Caldwell M."/>
            <person name="Lawson P.A."/>
            <person name="Onstott T.C."/>
            <person name="Grzymski J."/>
            <person name="Neveux I."/>
            <person name="Lollar B.S."/>
            <person name="Russell C.E."/>
            <person name="Moser D.P."/>
        </authorList>
    </citation>
    <scope>NUCLEOTIDE SEQUENCE [LARGE SCALE GENOMIC DNA]</scope>
    <source>
        <strain evidence="11 12">DRI-13</strain>
    </source>
</reference>
<evidence type="ECO:0000256" key="3">
    <source>
        <dbReference type="ARBA" id="ARBA00012206"/>
    </source>
</evidence>
<dbReference type="PANTHER" id="PTHR39453">
    <property type="entry name" value="PHOSPHATE PROPANOYLTRANSFERASE"/>
    <property type="match status" value="1"/>
</dbReference>
<comment type="cofactor">
    <cofactor evidence="1">
        <name>Zn(2+)</name>
        <dbReference type="ChEBI" id="CHEBI:29105"/>
    </cofactor>
</comment>